<keyword evidence="1" id="KW-1133">Transmembrane helix</keyword>
<dbReference type="InterPro" id="IPR013783">
    <property type="entry name" value="Ig-like_fold"/>
</dbReference>
<reference evidence="3 4" key="1">
    <citation type="journal article" date="2015" name="Nature">
        <title>rRNA introns, odd ribosomes, and small enigmatic genomes across a large radiation of phyla.</title>
        <authorList>
            <person name="Brown C.T."/>
            <person name="Hug L.A."/>
            <person name="Thomas B.C."/>
            <person name="Sharon I."/>
            <person name="Castelle C.J."/>
            <person name="Singh A."/>
            <person name="Wilkins M.J."/>
            <person name="Williams K.H."/>
            <person name="Banfield J.F."/>
        </authorList>
    </citation>
    <scope>NUCLEOTIDE SEQUENCE [LARGE SCALE GENOMIC DNA]</scope>
</reference>
<dbReference type="GO" id="GO:0046872">
    <property type="term" value="F:metal ion binding"/>
    <property type="evidence" value="ECO:0007669"/>
    <property type="project" value="InterPro"/>
</dbReference>
<dbReference type="CDD" id="cd00063">
    <property type="entry name" value="FN3"/>
    <property type="match status" value="1"/>
</dbReference>
<name>A0A0G0Z8A1_9BACT</name>
<keyword evidence="1" id="KW-0812">Transmembrane</keyword>
<dbReference type="Proteomes" id="UP000034320">
    <property type="component" value="Unassembled WGS sequence"/>
</dbReference>
<dbReference type="Gene3D" id="2.60.40.10">
    <property type="entry name" value="Immunoglobulins"/>
    <property type="match status" value="1"/>
</dbReference>
<evidence type="ECO:0000313" key="3">
    <source>
        <dbReference type="EMBL" id="KKS44947.1"/>
    </source>
</evidence>
<sequence length="192" mass="20717">MNNPATKKILAVVIGVVVFVGLVFLYFSVFGTRAADFEPRDVVVSNIEKNSVRATWATGVDTQGVVEYGTTPTALNFFAPEATKGKTHSLDLTLLSPNTTYYFDIRVGDKKYDNGGVPWTFTTKGAESSVAAPTSAPTQAVSASEPTPFQRLQISDGTNCTETDCEKIKLLLGKGCSTQDYFLCLKKLTPTP</sequence>
<dbReference type="GO" id="GO:0003993">
    <property type="term" value="F:acid phosphatase activity"/>
    <property type="evidence" value="ECO:0007669"/>
    <property type="project" value="InterPro"/>
</dbReference>
<dbReference type="InterPro" id="IPR003961">
    <property type="entry name" value="FN3_dom"/>
</dbReference>
<dbReference type="Pfam" id="PF16656">
    <property type="entry name" value="Pur_ac_phosph_N"/>
    <property type="match status" value="1"/>
</dbReference>
<keyword evidence="1" id="KW-0472">Membrane</keyword>
<dbReference type="PROSITE" id="PS50853">
    <property type="entry name" value="FN3"/>
    <property type="match status" value="1"/>
</dbReference>
<dbReference type="AlphaFoldDB" id="A0A0G0Z8A1"/>
<feature type="domain" description="Fibronectin type-III" evidence="2">
    <location>
        <begin position="38"/>
        <end position="128"/>
    </location>
</feature>
<proteinExistence type="predicted"/>
<dbReference type="EMBL" id="LCDD01000052">
    <property type="protein sequence ID" value="KKS44947.1"/>
    <property type="molecule type" value="Genomic_DNA"/>
</dbReference>
<feature type="transmembrane region" description="Helical" evidence="1">
    <location>
        <begin position="9"/>
        <end position="30"/>
    </location>
</feature>
<protein>
    <submittedName>
        <fullName evidence="3">Putative secreted protein containing fibronectin type III-like protein</fullName>
    </submittedName>
</protein>
<evidence type="ECO:0000256" key="1">
    <source>
        <dbReference type="SAM" id="Phobius"/>
    </source>
</evidence>
<dbReference type="InterPro" id="IPR008963">
    <property type="entry name" value="Purple_acid_Pase-like_N"/>
</dbReference>
<organism evidence="3 4">
    <name type="scientific">Candidatus Gottesmanbacteria bacterium GW2011_GWA2_42_18</name>
    <dbReference type="NCBI Taxonomy" id="1618442"/>
    <lineage>
        <taxon>Bacteria</taxon>
        <taxon>Candidatus Gottesmaniibacteriota</taxon>
    </lineage>
</organism>
<dbReference type="InterPro" id="IPR015914">
    <property type="entry name" value="PAPs_N"/>
</dbReference>
<dbReference type="SUPFAM" id="SSF49363">
    <property type="entry name" value="Purple acid phosphatase, N-terminal domain"/>
    <property type="match status" value="1"/>
</dbReference>
<accession>A0A0G0Z8A1</accession>
<comment type="caution">
    <text evidence="3">The sequence shown here is derived from an EMBL/GenBank/DDBJ whole genome shotgun (WGS) entry which is preliminary data.</text>
</comment>
<gene>
    <name evidence="3" type="ORF">UV09_C0052G0005</name>
</gene>
<evidence type="ECO:0000259" key="2">
    <source>
        <dbReference type="PROSITE" id="PS50853"/>
    </source>
</evidence>
<evidence type="ECO:0000313" key="4">
    <source>
        <dbReference type="Proteomes" id="UP000034320"/>
    </source>
</evidence>